<protein>
    <submittedName>
        <fullName evidence="1">Uncharacterized protein</fullName>
    </submittedName>
</protein>
<dbReference type="EMBL" id="JABBGM010000003">
    <property type="protein sequence ID" value="NML94002.1"/>
    <property type="molecule type" value="Genomic_DNA"/>
</dbReference>
<gene>
    <name evidence="1" type="ORF">HHL27_10025</name>
</gene>
<accession>A0A7Y0BP19</accession>
<proteinExistence type="predicted"/>
<name>A0A7Y0BP19_9SPHN</name>
<reference evidence="1 2" key="1">
    <citation type="submission" date="2020-04" db="EMBL/GenBank/DDBJ databases">
        <title>Novosphingobium sp. TW-4 isolated from soil.</title>
        <authorList>
            <person name="Dahal R.H."/>
            <person name="Chaudhary D.K."/>
        </authorList>
    </citation>
    <scope>NUCLEOTIDE SEQUENCE [LARGE SCALE GENOMIC DNA]</scope>
    <source>
        <strain evidence="1 2">TW-4</strain>
    </source>
</reference>
<keyword evidence="2" id="KW-1185">Reference proteome</keyword>
<sequence>MGMFKVSDARHHRLQRFRRNTWKAIALCAALRLADTAFGVGLVEPPQTLAAQAIPVCTLEQDFKL</sequence>
<dbReference type="AlphaFoldDB" id="A0A7Y0BP19"/>
<comment type="caution">
    <text evidence="1">The sequence shown here is derived from an EMBL/GenBank/DDBJ whole genome shotgun (WGS) entry which is preliminary data.</text>
</comment>
<evidence type="ECO:0000313" key="2">
    <source>
        <dbReference type="Proteomes" id="UP000583556"/>
    </source>
</evidence>
<organism evidence="1 2">
    <name type="scientific">Novosphingobium olei</name>
    <dbReference type="NCBI Taxonomy" id="2728851"/>
    <lineage>
        <taxon>Bacteria</taxon>
        <taxon>Pseudomonadati</taxon>
        <taxon>Pseudomonadota</taxon>
        <taxon>Alphaproteobacteria</taxon>
        <taxon>Sphingomonadales</taxon>
        <taxon>Sphingomonadaceae</taxon>
        <taxon>Novosphingobium</taxon>
    </lineage>
</organism>
<dbReference type="Proteomes" id="UP000583556">
    <property type="component" value="Unassembled WGS sequence"/>
</dbReference>
<evidence type="ECO:0000313" key="1">
    <source>
        <dbReference type="EMBL" id="NML94002.1"/>
    </source>
</evidence>
<dbReference type="RefSeq" id="WP_169493250.1">
    <property type="nucleotide sequence ID" value="NZ_JABBGM010000003.1"/>
</dbReference>